<dbReference type="AlphaFoldDB" id="A0A0H3KYT2"/>
<dbReference type="HOGENOM" id="CLU_1738747_0_0_6"/>
<evidence type="ECO:0000313" key="2">
    <source>
        <dbReference type="EMBL" id="BAK12351.1"/>
    </source>
</evidence>
<evidence type="ECO:0000256" key="1">
    <source>
        <dbReference type="SAM" id="MobiDB-lite"/>
    </source>
</evidence>
<sequence length="150" mass="16040">MAHAAAHHTFCFIELSAIADFPVSAVCGRSCAAHPFRYRLSYLCEFQHPVDINGISALCHALRFLGRRNRVTGTGRRRRGAGSKESRLAGGQRSCQTHHQRRLAADVAVLGGHCLGRAAACGADCRHLSAGSGGSGRAHHQSKRDICTPA</sequence>
<evidence type="ECO:0000313" key="3">
    <source>
        <dbReference type="Proteomes" id="UP000006690"/>
    </source>
</evidence>
<feature type="region of interest" description="Disordered" evidence="1">
    <location>
        <begin position="73"/>
        <end position="95"/>
    </location>
</feature>
<name>A0A0H3KYT2_PANAA</name>
<dbReference type="EMBL" id="AP012032">
    <property type="protein sequence ID" value="BAK12351.1"/>
    <property type="molecule type" value="Genomic_DNA"/>
</dbReference>
<dbReference type="Proteomes" id="UP000006690">
    <property type="component" value="Chromosome"/>
</dbReference>
<organism evidence="2 3">
    <name type="scientific">Pantoea ananatis (strain AJ13355)</name>
    <dbReference type="NCBI Taxonomy" id="932677"/>
    <lineage>
        <taxon>Bacteria</taxon>
        <taxon>Pseudomonadati</taxon>
        <taxon>Pseudomonadota</taxon>
        <taxon>Gammaproteobacteria</taxon>
        <taxon>Enterobacterales</taxon>
        <taxon>Erwiniaceae</taxon>
        <taxon>Pantoea</taxon>
    </lineage>
</organism>
<dbReference type="KEGG" id="paj:PAJ_2271"/>
<accession>A0A0H3KYT2</accession>
<feature type="region of interest" description="Disordered" evidence="1">
    <location>
        <begin position="130"/>
        <end position="150"/>
    </location>
</feature>
<reference evidence="3" key="1">
    <citation type="journal article" date="2012" name="Appl. Microbiol. Biotechnol.">
        <title>The complete genome sequence of Pantoea ananatis AJ13355, an organism with great biotechnological potential.</title>
        <authorList>
            <person name="Hara Y."/>
            <person name="Kadotani N."/>
            <person name="Izui H."/>
            <person name="Katashkina J.I."/>
            <person name="Kuvaeva T.M."/>
            <person name="Andreeva I.G."/>
            <person name="Golubeva L.I."/>
            <person name="Malko D.B."/>
            <person name="Makeev V.J."/>
            <person name="Mashko S.V."/>
            <person name="Kozlov Y.I."/>
        </authorList>
    </citation>
    <scope>NUCLEOTIDE SEQUENCE [LARGE SCALE GENOMIC DNA]</scope>
    <source>
        <strain evidence="3">AJ13355</strain>
    </source>
</reference>
<proteinExistence type="predicted"/>
<gene>
    <name evidence="2" type="ordered locus">PAJ_2271</name>
</gene>
<protein>
    <submittedName>
        <fullName evidence="2">Uncharacterized protein</fullName>
    </submittedName>
</protein>